<dbReference type="PANTHER" id="PTHR11439">
    <property type="entry name" value="GAG-POL-RELATED RETROTRANSPOSON"/>
    <property type="match status" value="1"/>
</dbReference>
<dbReference type="AlphaFoldDB" id="A0A9W7ICJ9"/>
<proteinExistence type="predicted"/>
<sequence>MGELKIPHIRPMKMYCDNQATVSIAQNLVHHDRTKHVEIDRHFIKEKADSREVCITYLPTKQQVADVLTKSLNKSMFEDLISKLGLINIYTPA</sequence>
<evidence type="ECO:0008006" key="3">
    <source>
        <dbReference type="Google" id="ProtNLM"/>
    </source>
</evidence>
<accession>A0A9W7ICJ9</accession>
<reference evidence="1" key="1">
    <citation type="submission" date="2023-05" db="EMBL/GenBank/DDBJ databases">
        <title>Genome and transcriptome analyses reveal genes involved in the formation of fine ridges on petal epidermal cells in Hibiscus trionum.</title>
        <authorList>
            <person name="Koshimizu S."/>
            <person name="Masuda S."/>
            <person name="Ishii T."/>
            <person name="Shirasu K."/>
            <person name="Hoshino A."/>
            <person name="Arita M."/>
        </authorList>
    </citation>
    <scope>NUCLEOTIDE SEQUENCE</scope>
    <source>
        <strain evidence="1">Hamamatsu line</strain>
    </source>
</reference>
<dbReference type="EMBL" id="BSYR01000025">
    <property type="protein sequence ID" value="GMI92938.1"/>
    <property type="molecule type" value="Genomic_DNA"/>
</dbReference>
<protein>
    <recommendedName>
        <fullName evidence="3">Copia protein</fullName>
    </recommendedName>
</protein>
<dbReference type="OrthoDB" id="998494at2759"/>
<dbReference type="PANTHER" id="PTHR11439:SF440">
    <property type="entry name" value="INTEGRASE CATALYTIC DOMAIN-CONTAINING PROTEIN"/>
    <property type="match status" value="1"/>
</dbReference>
<organism evidence="1 2">
    <name type="scientific">Hibiscus trionum</name>
    <name type="common">Flower of an hour</name>
    <dbReference type="NCBI Taxonomy" id="183268"/>
    <lineage>
        <taxon>Eukaryota</taxon>
        <taxon>Viridiplantae</taxon>
        <taxon>Streptophyta</taxon>
        <taxon>Embryophyta</taxon>
        <taxon>Tracheophyta</taxon>
        <taxon>Spermatophyta</taxon>
        <taxon>Magnoliopsida</taxon>
        <taxon>eudicotyledons</taxon>
        <taxon>Gunneridae</taxon>
        <taxon>Pentapetalae</taxon>
        <taxon>rosids</taxon>
        <taxon>malvids</taxon>
        <taxon>Malvales</taxon>
        <taxon>Malvaceae</taxon>
        <taxon>Malvoideae</taxon>
        <taxon>Hibiscus</taxon>
    </lineage>
</organism>
<evidence type="ECO:0000313" key="2">
    <source>
        <dbReference type="Proteomes" id="UP001165190"/>
    </source>
</evidence>
<evidence type="ECO:0000313" key="1">
    <source>
        <dbReference type="EMBL" id="GMI92938.1"/>
    </source>
</evidence>
<dbReference type="CDD" id="cd09272">
    <property type="entry name" value="RNase_HI_RT_Ty1"/>
    <property type="match status" value="1"/>
</dbReference>
<keyword evidence="2" id="KW-1185">Reference proteome</keyword>
<name>A0A9W7ICJ9_HIBTR</name>
<gene>
    <name evidence="1" type="ORF">HRI_002963100</name>
</gene>
<dbReference type="Proteomes" id="UP001165190">
    <property type="component" value="Unassembled WGS sequence"/>
</dbReference>
<comment type="caution">
    <text evidence="1">The sequence shown here is derived from an EMBL/GenBank/DDBJ whole genome shotgun (WGS) entry which is preliminary data.</text>
</comment>